<gene>
    <name evidence="1" type="ORF">AFUS01_LOCUS42774</name>
</gene>
<name>A0A8J2PJQ4_9HEXA</name>
<evidence type="ECO:0000313" key="2">
    <source>
        <dbReference type="Proteomes" id="UP000708208"/>
    </source>
</evidence>
<feature type="non-terminal residue" evidence="1">
    <location>
        <position position="19"/>
    </location>
</feature>
<keyword evidence="2" id="KW-1185">Reference proteome</keyword>
<protein>
    <submittedName>
        <fullName evidence="1">Uncharacterized protein</fullName>
    </submittedName>
</protein>
<organism evidence="1 2">
    <name type="scientific">Allacma fusca</name>
    <dbReference type="NCBI Taxonomy" id="39272"/>
    <lineage>
        <taxon>Eukaryota</taxon>
        <taxon>Metazoa</taxon>
        <taxon>Ecdysozoa</taxon>
        <taxon>Arthropoda</taxon>
        <taxon>Hexapoda</taxon>
        <taxon>Collembola</taxon>
        <taxon>Symphypleona</taxon>
        <taxon>Sminthuridae</taxon>
        <taxon>Allacma</taxon>
    </lineage>
</organism>
<dbReference type="EMBL" id="CAJVCH010568653">
    <property type="protein sequence ID" value="CAG7833128.1"/>
    <property type="molecule type" value="Genomic_DNA"/>
</dbReference>
<comment type="caution">
    <text evidence="1">The sequence shown here is derived from an EMBL/GenBank/DDBJ whole genome shotgun (WGS) entry which is preliminary data.</text>
</comment>
<dbReference type="Proteomes" id="UP000708208">
    <property type="component" value="Unassembled WGS sequence"/>
</dbReference>
<sequence>MQSSTIVVLVAALACANAG</sequence>
<accession>A0A8J2PJQ4</accession>
<evidence type="ECO:0000313" key="1">
    <source>
        <dbReference type="EMBL" id="CAG7833128.1"/>
    </source>
</evidence>
<proteinExistence type="predicted"/>
<reference evidence="1" key="1">
    <citation type="submission" date="2021-06" db="EMBL/GenBank/DDBJ databases">
        <authorList>
            <person name="Hodson N. C."/>
            <person name="Mongue J. A."/>
            <person name="Jaron S. K."/>
        </authorList>
    </citation>
    <scope>NUCLEOTIDE SEQUENCE</scope>
</reference>
<dbReference type="AlphaFoldDB" id="A0A8J2PJQ4"/>